<dbReference type="eggNOG" id="COG1011">
    <property type="taxonomic scope" value="Bacteria"/>
</dbReference>
<dbReference type="InterPro" id="IPR052550">
    <property type="entry name" value="Pyrimidine_5'-ntase_YjjG"/>
</dbReference>
<dbReference type="InterPro" id="IPR023214">
    <property type="entry name" value="HAD_sf"/>
</dbReference>
<dbReference type="PRINTS" id="PR00413">
    <property type="entry name" value="HADHALOGNASE"/>
</dbReference>
<dbReference type="SFLD" id="SFLDS00003">
    <property type="entry name" value="Haloacid_Dehalogenase"/>
    <property type="match status" value="1"/>
</dbReference>
<dbReference type="PATRIC" id="fig|1408254.3.peg.155"/>
<dbReference type="InterPro" id="IPR023198">
    <property type="entry name" value="PGP-like_dom2"/>
</dbReference>
<dbReference type="InterPro" id="IPR036412">
    <property type="entry name" value="HAD-like_sf"/>
</dbReference>
<accession>V6MK98</accession>
<comment type="caution">
    <text evidence="1">The sequence shown here is derived from an EMBL/GenBank/DDBJ whole genome shotgun (WGS) entry which is preliminary data.</text>
</comment>
<dbReference type="PANTHER" id="PTHR47478">
    <property type="match status" value="1"/>
</dbReference>
<dbReference type="InterPro" id="IPR006439">
    <property type="entry name" value="HAD-SF_hydro_IA"/>
</dbReference>
<organism evidence="1 2">
    <name type="scientific">Brevibacillus panacihumi W25</name>
    <dbReference type="NCBI Taxonomy" id="1408254"/>
    <lineage>
        <taxon>Bacteria</taxon>
        <taxon>Bacillati</taxon>
        <taxon>Bacillota</taxon>
        <taxon>Bacilli</taxon>
        <taxon>Bacillales</taxon>
        <taxon>Paenibacillaceae</taxon>
        <taxon>Brevibacillus</taxon>
    </lineage>
</organism>
<dbReference type="Gene3D" id="1.10.150.240">
    <property type="entry name" value="Putative phosphatase, domain 2"/>
    <property type="match status" value="1"/>
</dbReference>
<dbReference type="SUPFAM" id="SSF56784">
    <property type="entry name" value="HAD-like"/>
    <property type="match status" value="1"/>
</dbReference>
<sequence length="241" mass="28061">MIKDEIDNNGEDLMNYDILLFDLDDTLFDFQRAQQYALQKVYTAFDMLDRADDYTACYKEIGKEIWGELERGEITLSELRVERFKRLFNKYQLPHQPEAFGDTYLKFLGEGSFLVEGAEELCQALSTQRLAIITNGFREVQIPRISHSPLSQMFEQIIISEETGYQKPQKEIFDYAFAKLGITRRERVLMIGDSLTSDILGGNRYGIDTCWFNPRQRKNETDISPTYEISKLTDLLRIVAE</sequence>
<dbReference type="STRING" id="1408254.T458_00750"/>
<evidence type="ECO:0000313" key="1">
    <source>
        <dbReference type="EMBL" id="EST55883.1"/>
    </source>
</evidence>
<dbReference type="Proteomes" id="UP000017973">
    <property type="component" value="Unassembled WGS sequence"/>
</dbReference>
<dbReference type="EMBL" id="AYJU01000001">
    <property type="protein sequence ID" value="EST55883.1"/>
    <property type="molecule type" value="Genomic_DNA"/>
</dbReference>
<reference evidence="1 2" key="1">
    <citation type="journal article" date="2014" name="Genome Announc.">
        <title>Draft Genome Sequence of Brevibacillus panacihumi Strain W25, a Halotolerant Hydrocarbon-Degrading Bacterium.</title>
        <authorList>
            <person name="Wang X."/>
            <person name="Jin D."/>
            <person name="Zhou L."/>
            <person name="Wu L."/>
            <person name="An W."/>
            <person name="Chen Y."/>
            <person name="Zhao L."/>
        </authorList>
    </citation>
    <scope>NUCLEOTIDE SEQUENCE [LARGE SCALE GENOMIC DNA]</scope>
    <source>
        <strain evidence="1 2">W25</strain>
    </source>
</reference>
<dbReference type="SFLD" id="SFLDG01135">
    <property type="entry name" value="C1.5.6:_HAD__Beta-PGM__Phospha"/>
    <property type="match status" value="1"/>
</dbReference>
<protein>
    <submittedName>
        <fullName evidence="1">2-haloalkanoic acid dehalogenase</fullName>
    </submittedName>
</protein>
<evidence type="ECO:0000313" key="2">
    <source>
        <dbReference type="Proteomes" id="UP000017973"/>
    </source>
</evidence>
<dbReference type="HOGENOM" id="CLU_045011_8_1_9"/>
<gene>
    <name evidence="1" type="ORF">T458_00750</name>
</gene>
<dbReference type="SFLD" id="SFLDG01129">
    <property type="entry name" value="C1.5:_HAD__Beta-PGM__Phosphata"/>
    <property type="match status" value="1"/>
</dbReference>
<dbReference type="NCBIfam" id="NF006976">
    <property type="entry name" value="PRK09449.1"/>
    <property type="match status" value="1"/>
</dbReference>
<proteinExistence type="predicted"/>
<dbReference type="NCBIfam" id="TIGR01549">
    <property type="entry name" value="HAD-SF-IA-v1"/>
    <property type="match status" value="1"/>
</dbReference>
<dbReference type="CDD" id="cd04305">
    <property type="entry name" value="HAD_Neu5Ac-Pase_like"/>
    <property type="match status" value="1"/>
</dbReference>
<dbReference type="PANTHER" id="PTHR47478:SF1">
    <property type="entry name" value="PYRIMIDINE 5'-NUCLEOTIDASE YJJG"/>
    <property type="match status" value="1"/>
</dbReference>
<name>V6MK98_9BACL</name>
<dbReference type="AlphaFoldDB" id="V6MK98"/>
<dbReference type="Gene3D" id="3.40.50.1000">
    <property type="entry name" value="HAD superfamily/HAD-like"/>
    <property type="match status" value="1"/>
</dbReference>
<dbReference type="NCBIfam" id="TIGR02254">
    <property type="entry name" value="YjjG_YfnB"/>
    <property type="match status" value="1"/>
</dbReference>
<dbReference type="NCBIfam" id="TIGR01509">
    <property type="entry name" value="HAD-SF-IA-v3"/>
    <property type="match status" value="1"/>
</dbReference>
<dbReference type="InterPro" id="IPR011951">
    <property type="entry name" value="HAD-SF_hydro_IA_YjjG/PynA"/>
</dbReference>
<dbReference type="GO" id="GO:0008253">
    <property type="term" value="F:5'-nucleotidase activity"/>
    <property type="evidence" value="ECO:0007669"/>
    <property type="project" value="InterPro"/>
</dbReference>
<dbReference type="Pfam" id="PF00702">
    <property type="entry name" value="Hydrolase"/>
    <property type="match status" value="1"/>
</dbReference>
<keyword evidence="2" id="KW-1185">Reference proteome</keyword>